<dbReference type="InterPro" id="IPR032675">
    <property type="entry name" value="LRR_dom_sf"/>
</dbReference>
<evidence type="ECO:0000256" key="5">
    <source>
        <dbReference type="SAM" id="MobiDB-lite"/>
    </source>
</evidence>
<keyword evidence="1" id="KW-0433">Leucine-rich repeat</keyword>
<dbReference type="GO" id="GO:0043531">
    <property type="term" value="F:ADP binding"/>
    <property type="evidence" value="ECO:0007669"/>
    <property type="project" value="InterPro"/>
</dbReference>
<keyword evidence="3" id="KW-0611">Plant defense</keyword>
<dbReference type="InterPro" id="IPR044974">
    <property type="entry name" value="Disease_R_plants"/>
</dbReference>
<keyword evidence="4" id="KW-0520">NAD</keyword>
<keyword evidence="6" id="KW-1185">Reference proteome</keyword>
<dbReference type="Pfam" id="PF01582">
    <property type="entry name" value="TIR"/>
    <property type="match status" value="1"/>
</dbReference>
<dbReference type="InterPro" id="IPR035897">
    <property type="entry name" value="Toll_tir_struct_dom_sf"/>
</dbReference>
<dbReference type="InterPro" id="IPR002182">
    <property type="entry name" value="NB-ARC"/>
</dbReference>
<sequence length="1086" mass="124014">MVPLSTQRASSLVPPSSSTSPRPRWIHDVFLNFHGEDTRKSFTDHLYTALEKKGIIAFKDDEKLERGKYISRELLKAIRESMYAIPIISKNYASSRWCLTELAQIVKCMRETGLTVLPVFYHVDPFEVQNQTGAFAEAFARHEEDPNIDMETMQTWRVALKEVGNISGWHFHLRYESTIVQEIIKRILQGLSRNFATLSKELVGIESRVEEMMNILGIGLDAVRFIGIHGMAGVGKTTLAEVIYDRISYQFEASIFLACIREETRSRGLVSLQKQLLSKIFMEREINIWDDREGMNLIRNRLCHKKVLLVLDDVDREEHLTTLAGSHDWFGPGSRIILTSRDNHLLKRHGVNDIYKVNELKNDEALQLFSLAAFKKPYPEENYVDLSKGFVKYAQGLPLALKVLGSSLFGRGTNAWKDAWDQLKANPNKGILDILQVGFDGLEDLQKKLFLDIACFFNGEVLDNILMDILESFGYYPYLNIDILMEKCLITISSRRLRMHDLLQKMGQEIIYDESPEEPGRRSRLWHYKDVLHVLKNNTGTEVIEGIMLNLPNQNEERFSIRAFSKMKKLRILKIRNTSFVNMSFSNLCDKLLNLHWHNDPLRFMPTHALRVLELSEYPSKSLSNGFQAGNLVELRFPSSHIKQLWKGISSFGSLKRFDLSGSQNLVETPDFTGVPSLETLDLEGCTSLSKVHKSIGVLKRLRRLNLHACKRLKSFPNEISLESLEHFYLSDCSRFQKFPDIVGNMTSLRLLYLDGTAIKELPLSFKNLCSLSILSLHNCKKLSIFPSVICSLSSLKILDVSDCLALGGIQDMNGEGYLEQLYKGGTAIKFTKFFAVPEFGSNDACSMQEMFMTNDDSIGAFYVGFDDSVYYIRSLNREESNLQTKGYDVETNSFNAKVLCGSSLGAEVQEWFNMRNFGSHVTLQIHPNLDNNSKWEAYFHLTIYEVDDVIENSDPRIFKGSHPDEGQFVEFVYHFETNEGPLKEPLVLRAPKDPSVGPIGFGVLLPTMWFLEQSNNLDGWSYIRASVKTSSSNVKVKECGALLLSEHPHSEFYSTLIPYGLNLEIRHHLHYYLEMGSHNVVPIRF</sequence>
<dbReference type="Gene3D" id="3.80.10.10">
    <property type="entry name" value="Ribonuclease Inhibitor"/>
    <property type="match status" value="1"/>
</dbReference>
<dbReference type="Gene3D" id="3.40.50.300">
    <property type="entry name" value="P-loop containing nucleotide triphosphate hydrolases"/>
    <property type="match status" value="1"/>
</dbReference>
<dbReference type="Gramene" id="Jr11_09120_p1">
    <property type="protein sequence ID" value="cds.Jr11_09120_p1"/>
    <property type="gene ID" value="Jr11_09120"/>
</dbReference>
<dbReference type="InterPro" id="IPR058192">
    <property type="entry name" value="WHD_ROQ1-like"/>
</dbReference>
<dbReference type="Pfam" id="PF23286">
    <property type="entry name" value="LRR_13"/>
    <property type="match status" value="1"/>
</dbReference>
<dbReference type="Gene3D" id="3.40.50.10140">
    <property type="entry name" value="Toll/interleukin-1 receptor homology (TIR) domain"/>
    <property type="match status" value="1"/>
</dbReference>
<dbReference type="SUPFAM" id="SSF52058">
    <property type="entry name" value="L domain-like"/>
    <property type="match status" value="1"/>
</dbReference>
<evidence type="ECO:0000256" key="2">
    <source>
        <dbReference type="ARBA" id="ARBA00022737"/>
    </source>
</evidence>
<dbReference type="GO" id="GO:0007165">
    <property type="term" value="P:signal transduction"/>
    <property type="evidence" value="ECO:0007669"/>
    <property type="project" value="InterPro"/>
</dbReference>
<dbReference type="InterPro" id="IPR042197">
    <property type="entry name" value="Apaf_helical"/>
</dbReference>
<dbReference type="SMART" id="SM00382">
    <property type="entry name" value="AAA"/>
    <property type="match status" value="1"/>
</dbReference>
<dbReference type="InterPro" id="IPR003593">
    <property type="entry name" value="AAA+_ATPase"/>
</dbReference>
<dbReference type="KEGG" id="jre:108995795"/>
<dbReference type="OrthoDB" id="1217440at2759"/>
<name>A0A2I4F5P1_JUGRE</name>
<dbReference type="GO" id="GO:0006952">
    <property type="term" value="P:defense response"/>
    <property type="evidence" value="ECO:0007669"/>
    <property type="project" value="InterPro"/>
</dbReference>
<dbReference type="FunCoup" id="A0A2I4F5P1">
    <property type="interactions" value="226"/>
</dbReference>
<proteinExistence type="predicted"/>
<dbReference type="PRINTS" id="PR00364">
    <property type="entry name" value="DISEASERSIST"/>
</dbReference>
<dbReference type="InterPro" id="IPR000157">
    <property type="entry name" value="TIR_dom"/>
</dbReference>
<dbReference type="AlphaFoldDB" id="A0A2I4F5P1"/>
<dbReference type="PANTHER" id="PTHR11017">
    <property type="entry name" value="LEUCINE-RICH REPEAT-CONTAINING PROTEIN"/>
    <property type="match status" value="1"/>
</dbReference>
<dbReference type="GeneID" id="108995795"/>
<dbReference type="Proteomes" id="UP000235220">
    <property type="component" value="Chromosome 11"/>
</dbReference>
<accession>A0A2I4F5P1</accession>
<dbReference type="InterPro" id="IPR027417">
    <property type="entry name" value="P-loop_NTPase"/>
</dbReference>
<dbReference type="SUPFAM" id="SSF52200">
    <property type="entry name" value="Toll/Interleukin receptor TIR domain"/>
    <property type="match status" value="1"/>
</dbReference>
<dbReference type="PROSITE" id="PS50104">
    <property type="entry name" value="TIR"/>
    <property type="match status" value="1"/>
</dbReference>
<evidence type="ECO:0000313" key="6">
    <source>
        <dbReference type="Proteomes" id="UP000235220"/>
    </source>
</evidence>
<dbReference type="SMART" id="SM00255">
    <property type="entry name" value="TIR"/>
    <property type="match status" value="1"/>
</dbReference>
<dbReference type="Pfam" id="PF23282">
    <property type="entry name" value="WHD_ROQ1"/>
    <property type="match status" value="1"/>
</dbReference>
<feature type="region of interest" description="Disordered" evidence="5">
    <location>
        <begin position="1"/>
        <end position="21"/>
    </location>
</feature>
<keyword evidence="2" id="KW-0677">Repeat</keyword>
<protein>
    <submittedName>
        <fullName evidence="7">Disease resistance protein RPV1-like</fullName>
    </submittedName>
</protein>
<feature type="compositionally biased region" description="Low complexity" evidence="5">
    <location>
        <begin position="10"/>
        <end position="21"/>
    </location>
</feature>
<organism evidence="6 7">
    <name type="scientific">Juglans regia</name>
    <name type="common">English walnut</name>
    <dbReference type="NCBI Taxonomy" id="51240"/>
    <lineage>
        <taxon>Eukaryota</taxon>
        <taxon>Viridiplantae</taxon>
        <taxon>Streptophyta</taxon>
        <taxon>Embryophyta</taxon>
        <taxon>Tracheophyta</taxon>
        <taxon>Spermatophyta</taxon>
        <taxon>Magnoliopsida</taxon>
        <taxon>eudicotyledons</taxon>
        <taxon>Gunneridae</taxon>
        <taxon>Pentapetalae</taxon>
        <taxon>rosids</taxon>
        <taxon>fabids</taxon>
        <taxon>Fagales</taxon>
        <taxon>Juglandaceae</taxon>
        <taxon>Juglans</taxon>
    </lineage>
</organism>
<dbReference type="SUPFAM" id="SSF52540">
    <property type="entry name" value="P-loop containing nucleoside triphosphate hydrolases"/>
    <property type="match status" value="1"/>
</dbReference>
<dbReference type="FunFam" id="3.40.50.10140:FF:000007">
    <property type="entry name" value="Disease resistance protein (TIR-NBS-LRR class)"/>
    <property type="match status" value="1"/>
</dbReference>
<dbReference type="Gene3D" id="1.10.8.430">
    <property type="entry name" value="Helical domain of apoptotic protease-activating factors"/>
    <property type="match status" value="1"/>
</dbReference>
<gene>
    <name evidence="7" type="primary">LOC108995795</name>
</gene>
<reference evidence="7" key="1">
    <citation type="submission" date="2025-08" db="UniProtKB">
        <authorList>
            <consortium name="RefSeq"/>
        </authorList>
    </citation>
    <scope>IDENTIFICATION</scope>
    <source>
        <tissue evidence="7">Leaves</tissue>
    </source>
</reference>
<evidence type="ECO:0000313" key="7">
    <source>
        <dbReference type="RefSeq" id="XP_018826968.1"/>
    </source>
</evidence>
<evidence type="ECO:0000256" key="4">
    <source>
        <dbReference type="ARBA" id="ARBA00023027"/>
    </source>
</evidence>
<dbReference type="RefSeq" id="XP_018826968.1">
    <property type="nucleotide sequence ID" value="XM_018971423.2"/>
</dbReference>
<dbReference type="PANTHER" id="PTHR11017:SF559">
    <property type="entry name" value="DISEASE RESISTANCE PROTEIN CHL1"/>
    <property type="match status" value="1"/>
</dbReference>
<dbReference type="InterPro" id="IPR058546">
    <property type="entry name" value="RPS4B/Roq1-like_LRR"/>
</dbReference>
<dbReference type="Pfam" id="PF00931">
    <property type="entry name" value="NB-ARC"/>
    <property type="match status" value="1"/>
</dbReference>
<evidence type="ECO:0000256" key="3">
    <source>
        <dbReference type="ARBA" id="ARBA00022821"/>
    </source>
</evidence>
<evidence type="ECO:0000256" key="1">
    <source>
        <dbReference type="ARBA" id="ARBA00022614"/>
    </source>
</evidence>